<reference evidence="1" key="1">
    <citation type="submission" date="2015-06" db="EMBL/GenBank/DDBJ databases">
        <authorList>
            <person name="Joergensen T."/>
        </authorList>
    </citation>
    <scope>NUCLEOTIDE SEQUENCE</scope>
    <source>
        <strain evidence="1">RGRH0476</strain>
    </source>
</reference>
<sequence length="82" mass="9096">MRNLPTNASNILTSPKAVKERFNALTWLYAIQTEYTPGGDHKLTNVYFQDPDSGAMYHAAVTNLAKDENLIDRITEALKAGV</sequence>
<proteinExistence type="predicted"/>
<protein>
    <submittedName>
        <fullName evidence="1">Uncharacterized protein</fullName>
    </submittedName>
</protein>
<name>A0A0H5PZF5_9ZZZZ</name>
<reference evidence="1" key="2">
    <citation type="submission" date="2015-07" db="EMBL/GenBank/DDBJ databases">
        <title>Plasmids, circular viruses and viroids from rat gut.</title>
        <authorList>
            <person name="Jorgensen T.J."/>
            <person name="Hansen M.A."/>
            <person name="Xu Z."/>
            <person name="Tabak M.A."/>
            <person name="Sorensen S.J."/>
            <person name="Hansen L.H."/>
        </authorList>
    </citation>
    <scope>NUCLEOTIDE SEQUENCE</scope>
    <source>
        <strain evidence="1">RGRH0476</strain>
    </source>
</reference>
<dbReference type="AlphaFoldDB" id="A0A0H5PZF5"/>
<accession>A0A0H5PZF5</accession>
<evidence type="ECO:0000313" key="1">
    <source>
        <dbReference type="EMBL" id="CRY95096.1"/>
    </source>
</evidence>
<organism evidence="1">
    <name type="scientific">uncultured prokaryote</name>
    <dbReference type="NCBI Taxonomy" id="198431"/>
    <lineage>
        <taxon>unclassified sequences</taxon>
        <taxon>environmental samples</taxon>
    </lineage>
</organism>
<dbReference type="EMBL" id="LN853117">
    <property type="protein sequence ID" value="CRY95096.1"/>
    <property type="molecule type" value="Genomic_DNA"/>
</dbReference>